<evidence type="ECO:0000313" key="2">
    <source>
        <dbReference type="Proteomes" id="UP000554726"/>
    </source>
</evidence>
<accession>A0ABR6JLK8</accession>
<evidence type="ECO:0000313" key="1">
    <source>
        <dbReference type="EMBL" id="MBB4593692.1"/>
    </source>
</evidence>
<sequence length="69" mass="7358">MATPADASAISLGLHPQWTQLHYAAASIDEDVWPLVRHTVIYLVAACALSVVITPQASRPPALPVGWVL</sequence>
<gene>
    <name evidence="1" type="ORF">FHR60_002376</name>
</gene>
<comment type="caution">
    <text evidence="1">The sequence shown here is derived from an EMBL/GenBank/DDBJ whole genome shotgun (WGS) entry which is preliminary data.</text>
</comment>
<keyword evidence="2" id="KW-1185">Reference proteome</keyword>
<dbReference type="EMBL" id="JACHNS010000004">
    <property type="protein sequence ID" value="MBB4593692.1"/>
    <property type="molecule type" value="Genomic_DNA"/>
</dbReference>
<reference evidence="1 2" key="1">
    <citation type="submission" date="2020-08" db="EMBL/GenBank/DDBJ databases">
        <title>Studying the diversity of plant-associated saprophytic bacteria and their role in host health and plant-pathogen interactions.</title>
        <authorList>
            <person name="Potnis N."/>
        </authorList>
    </citation>
    <scope>NUCLEOTIDE SEQUENCE [LARGE SCALE GENOMIC DNA]</scope>
    <source>
        <strain evidence="1 2">F16</strain>
    </source>
</reference>
<proteinExistence type="predicted"/>
<dbReference type="Proteomes" id="UP000554726">
    <property type="component" value="Unassembled WGS sequence"/>
</dbReference>
<name>A0ABR6JLK8_9XANT</name>
<protein>
    <submittedName>
        <fullName evidence="1">Uncharacterized protein</fullName>
    </submittedName>
</protein>
<organism evidence="1 2">
    <name type="scientific">Xanthomonas cannabis</name>
    <dbReference type="NCBI Taxonomy" id="1885674"/>
    <lineage>
        <taxon>Bacteria</taxon>
        <taxon>Pseudomonadati</taxon>
        <taxon>Pseudomonadota</taxon>
        <taxon>Gammaproteobacteria</taxon>
        <taxon>Lysobacterales</taxon>
        <taxon>Lysobacteraceae</taxon>
        <taxon>Xanthomonas</taxon>
    </lineage>
</organism>